<evidence type="ECO:0000313" key="2">
    <source>
        <dbReference type="EMBL" id="KJP87839.1"/>
    </source>
</evidence>
<dbReference type="EMBL" id="KQ001668">
    <property type="protein sequence ID" value="KJP87839.1"/>
    <property type="molecule type" value="Genomic_DNA"/>
</dbReference>
<feature type="compositionally biased region" description="Basic residues" evidence="1">
    <location>
        <begin position="1339"/>
        <end position="1350"/>
    </location>
</feature>
<feature type="region of interest" description="Disordered" evidence="1">
    <location>
        <begin position="1692"/>
        <end position="1723"/>
    </location>
</feature>
<feature type="region of interest" description="Disordered" evidence="1">
    <location>
        <begin position="614"/>
        <end position="646"/>
    </location>
</feature>
<reference evidence="2 3" key="1">
    <citation type="submission" date="2014-03" db="EMBL/GenBank/DDBJ databases">
        <title>The Genome Sequence of Plasmodium fragile nilgiri.</title>
        <authorList>
            <consortium name="The Broad Institute Genomics Platform"/>
            <consortium name="The Broad Institute Genome Sequencing Center for Infectious Disease"/>
            <person name="Neafsey D."/>
            <person name="Duraisingh M."/>
            <person name="Young S.K."/>
            <person name="Zeng Q."/>
            <person name="Gargeya S."/>
            <person name="Abouelleil A."/>
            <person name="Alvarado L."/>
            <person name="Chapman S.B."/>
            <person name="Gainer-Dewar J."/>
            <person name="Goldberg J."/>
            <person name="Griggs A."/>
            <person name="Gujja S."/>
            <person name="Hansen M."/>
            <person name="Howarth C."/>
            <person name="Imamovic A."/>
            <person name="Larimer J."/>
            <person name="Pearson M."/>
            <person name="Poon T.W."/>
            <person name="Priest M."/>
            <person name="Roberts A."/>
            <person name="Saif S."/>
            <person name="Shea T."/>
            <person name="Sykes S."/>
            <person name="Wortman J."/>
            <person name="Nusbaum C."/>
            <person name="Birren B."/>
        </authorList>
    </citation>
    <scope>NUCLEOTIDE SEQUENCE [LARGE SCALE GENOMIC DNA]</scope>
    <source>
        <strain evidence="3">nilgiri</strain>
    </source>
</reference>
<dbReference type="GO" id="GO:0016251">
    <property type="term" value="F:RNA polymerase II general transcription initiation factor activity"/>
    <property type="evidence" value="ECO:0007669"/>
    <property type="project" value="TreeGrafter"/>
</dbReference>
<feature type="compositionally biased region" description="Basic residues" evidence="1">
    <location>
        <begin position="145"/>
        <end position="162"/>
    </location>
</feature>
<dbReference type="GO" id="GO:0000976">
    <property type="term" value="F:transcription cis-regulatory region binding"/>
    <property type="evidence" value="ECO:0007669"/>
    <property type="project" value="TreeGrafter"/>
</dbReference>
<evidence type="ECO:0000313" key="3">
    <source>
        <dbReference type="Proteomes" id="UP000054561"/>
    </source>
</evidence>
<dbReference type="OMA" id="IPLLWIR"/>
<feature type="compositionally biased region" description="Basic and acidic residues" evidence="1">
    <location>
        <begin position="170"/>
        <end position="180"/>
    </location>
</feature>
<feature type="region of interest" description="Disordered" evidence="1">
    <location>
        <begin position="668"/>
        <end position="688"/>
    </location>
</feature>
<keyword evidence="3" id="KW-1185">Reference proteome</keyword>
<feature type="compositionally biased region" description="Basic and acidic residues" evidence="1">
    <location>
        <begin position="100"/>
        <end position="117"/>
    </location>
</feature>
<sequence length="3179" mass="367730">MDYYFALKKQDLSVNIDMHNERIEGSTTMTLALYMPIYYLYDEEDFAKVNYDINKVRIRRDAYCSEGGHGQTAEEGKEDEEEDTSEEDDEDEGGNAVDPGHGDTIDGRRDEEEERHKQGACSKLAETHTSSAFVTHGKGEEHGGHGRHNKYGTHRKHSKNSKHAALNGKDPQEEGPRDIPLLQDKDYTNFMKKKKEKKVFVALEIPHNINSSSYQDVKMNGTEQEKYYIIYNSLGHANDPYVEGHAAGCVNQKYGQYGHHGHYNMYKRMGHRENPGQRVAPKKGGPPYGITTNGEIEKNENSKIKFELKQFNFPHSSGQSNEEGEVANGYGFPTWENTQGGIDPIDEAPHEEREAKRETETDEEEDYDFVNNHKRERIPNILDLVSLNKYTEENHLKGNNFMFITIEDEIWNKEKEKNYHNWKNFCQGETVTVKKKGEYHIKVIIEISLTFSFFNLTSSRNNLYFNRTENILVRLQNYSGNCTFFPTLSTINSIYGRCFWELLFRIEKPYMVISSNSLVNVYEVGNANFFLYKSCNRNGKLAPHEMSLYAGRFDFLHLNNLNLKDFQKINYDFLYKTEMESRSNKFYSADQYGKVKGKGGAGASGRMDKLAEGTMSLSRENLSSGGKTKRRSSAKRYYVDSDGSSDEANVISANVNSANVNSANSLMNADGVANPDHTAAPPTSEYREKGTTKKKEWCTYYQRVKDKVVPNIFIFTLKNYKDEMVHSSYHVGYILRTFLEISKESFPFNNITVLFLPLAFLNFENYPSSESIECSVSAHTYDDMKNGYNLFANSNLLNAKLSEPYVFLGSNKYFIFGNVIVFSTQILHSLYDTLFNISLYSYKIVMAEGLISLCFDHYTHLVKDENVHLIFMLKCLVLQKYLEQIFGTIEMNVIFYELRERYCSLVELFGDVNLFYHCNKDRGKSFTSEQERKIPTGTASTHSNVPSMGDNVPTQSRSPYALNHLFFLKAFLCVRIFFNILKSFSFCATIQQYCFSLFFSYLKRKGRMISASKFWKQVFAECTRRYIESYKQLPKNKFKMKKIDLHANSSELKTEEHEQYQLLEKYFSQFLETYIKGYGVCQYILTFNVHLQRKGTSMDSFNFLVSQNSINPFNFVNEDFHSAYFLAEMASTSVYNLLELNKHIDSKSNTHGGKHNSRRNKIVMHDYLDRIYYDKLFEKGSSSDHFFHNLEKHFLSFLKQKKILQTDHFYEYREDLLSRKANHLIKRYVMKRKRKIFSFLPNATLRKMALRADMATSHSSKIVKGRNPIGYGQSQNESNCSTAKRHMEGPIQGDTHNDQTDATLYARTADSEMFITEEQSRATFSKKGNQKRENIMRREGKKKKKKKKKNFNREQTTTAEDLIRAEKISKRVKIYRNYILKKKKELINLPYSNYDSLELIARDGNFYLGFGYVGSDDLALTTGKGNLYNNIIAYQKFKNCNVKKLSELCVDKHQIHEYNSTTPFHTSCIYPHWKTTLRLFYYLHILGKIQKKKKLLRRASAPAIDAKEENEIEIFEQGDHSEGKLHVAKERRKKNKKDRKRKEKKKHRNGGSRHDAARYKHRKRKKRKKMHTMEGSQILESVENEEMMDQAEGERGVLKGGENDEEEEEEEQRGGVYGEDVNAFNHPPYSTLESAASINFDYPYAGDVMQEEGGENAPPYDSIMDEGMSEGEAHRNGTGEYIDQISEAEDASANATGDFPGASESKKKKKKKRERHKMKKSKEKEKIKNLKELLLKNKLYVENYLNPYVANNIPNSVDEHKFFFCLLTIEIVEDDGVRVVKKNLLENVTPTRFSVNARPEKGRKKVAFKHESIYMTKHEEYVSRNSIDAMDSYINETVKFIGVTNESDKHMIEYCKQKVLKKDKSLMCLDNRKLVAKICSKGKIPLLWIRIDNDFSILGRIRRTQSASMWIQQLFNDNNVFAQLESSFALAFIPFFFLQRNVTGADPAGGSVVAATTGGGVGAGVGPAMEAGGEEGVGPVDYKTDQGTHADSTLDINMHTLAVGAANAGTNHPPHDIANGGENIGEDSMQFIQSVLSTNKSGKHKKNDFHLGNIPFNVASGDTLNNQLLNDTYNVAHAQEKNTHKNRMHNGDVSSNPMMNENNIVHANYTGYAAEEDEVEEDEEEEEDATLDLPNSANYEKRKNAHLTRMVRNEQTSIKDKMNNHQVNHGKNDLLKMDRMSSHTSSSGSDTDIVDCNFSTSTIDDLNEEENTSERNYSSSSYKKQKNYKKKWTRKISIENIPINVEVIKCLFKSITASYLHYMVKIRCIYSLCFIHNRYLCTQKIIQNLFMEYTNEFYGNDLNEKKFMHAFYVAMSLLRNKNNRTPKIIISFLAQKCANFVYSLTLSDKYHVMRDPQGGTAAPPQHISPNGVNTNHVGKCPQKGELQGDMQGERQRELHENANVSKTSCATSFPLIFPPSMNDVCTSYDSVNLKQGEANRGSYSAVMNEDRPPEGSHNEAEMDIVVERITALTHDQQEISQQEGDLRRRTPNSYKNAQQKRTRKVTYEKDLLIQKEEEEDIKMVLECLGNIRFKVENLALTHHPTAIPNGTTKDNPMSNKEYLFSEYLSYATQRQLPNSASNHNNIFQKKKKKKKNYHTYDFCNIHIYNNDEKKLKNNFLNLKKKKKEYVQELIDVIFLIYQLKKLSPFLPISDWVIIILIRTIGRNKNILDAFKRKMYLEYKDHFDLCKCLPSEFFPWGSSGSNMSNFISPRNANWFRLEIVRAIIHLILHGNIRLFQLFYCVIPEGDSHEQKRTTQVGPPQCRTDSLTNSYTKENYFFVSNYTNYVERKTICSHVLNIYSAFQFCLQVVQLYQDAQFEMLLWSSLYKMLLICQQKHPFFFLPFSKAFSKYFKDYQKKTYSPFEFYFLLYGLSDVNAFEKENHSEGDDCGRHSTNNRGGATKRDSFNLPTDAHYTTNEQIVNILKQKCCSHLTTSKGTKDVQIYKYNILGYIKLITILKNVTHTNKLKKNFIQMSFIKYVIRYVHSLLRSLIVSFSSANVNYFNNAILFELKNIMAFFFGYGIPPCCSSQWPYIYRPHYDKLRSIESKGVQINDLIKFLRTYYDNENLFEWKIVALEFIHVLRNMKELELFVDTPTVSLQNFNFIKENIWLTLIAAKLQHDIYKLPMDLKRDIMLLLKNIRMVDMCLGTNHHDHINNIFNVCWFIIVKTFQNYEKSKS</sequence>
<feature type="compositionally biased region" description="Acidic residues" evidence="1">
    <location>
        <begin position="1582"/>
        <end position="1591"/>
    </location>
</feature>
<feature type="region of interest" description="Disordered" evidence="1">
    <location>
        <begin position="2884"/>
        <end position="2904"/>
    </location>
</feature>
<feature type="region of interest" description="Disordered" evidence="1">
    <location>
        <begin position="273"/>
        <end position="294"/>
    </location>
</feature>
<feature type="region of interest" description="Disordered" evidence="1">
    <location>
        <begin position="1515"/>
        <end position="1620"/>
    </location>
</feature>
<evidence type="ECO:0000256" key="1">
    <source>
        <dbReference type="SAM" id="MobiDB-lite"/>
    </source>
</evidence>
<dbReference type="Proteomes" id="UP000054561">
    <property type="component" value="Unassembled WGS sequence"/>
</dbReference>
<protein>
    <submittedName>
        <fullName evidence="2">Uncharacterized protein</fullName>
    </submittedName>
</protein>
<dbReference type="RefSeq" id="XP_012335491.1">
    <property type="nucleotide sequence ID" value="XM_012480068.1"/>
</dbReference>
<feature type="compositionally biased region" description="Polar residues" evidence="1">
    <location>
        <begin position="615"/>
        <end position="626"/>
    </location>
</feature>
<feature type="compositionally biased region" description="Basic and acidic residues" evidence="1">
    <location>
        <begin position="347"/>
        <end position="359"/>
    </location>
</feature>
<feature type="region of interest" description="Disordered" evidence="1">
    <location>
        <begin position="344"/>
        <end position="366"/>
    </location>
</feature>
<dbReference type="InterPro" id="IPR037813">
    <property type="entry name" value="TAF2"/>
</dbReference>
<dbReference type="PANTHER" id="PTHR15137:SF9">
    <property type="entry name" value="TRANSCRIPTION INITIATION FACTOR TFIID SUBUNIT 2"/>
    <property type="match status" value="1"/>
</dbReference>
<feature type="region of interest" description="Disordered" evidence="1">
    <location>
        <begin position="1319"/>
        <end position="1355"/>
    </location>
</feature>
<dbReference type="GeneID" id="24267757"/>
<organism evidence="2 3">
    <name type="scientific">Plasmodium fragile</name>
    <dbReference type="NCBI Taxonomy" id="5857"/>
    <lineage>
        <taxon>Eukaryota</taxon>
        <taxon>Sar</taxon>
        <taxon>Alveolata</taxon>
        <taxon>Apicomplexa</taxon>
        <taxon>Aconoidasida</taxon>
        <taxon>Haemosporida</taxon>
        <taxon>Plasmodiidae</taxon>
        <taxon>Plasmodium</taxon>
        <taxon>Plasmodium (Plasmodium)</taxon>
    </lineage>
</organism>
<feature type="compositionally biased region" description="Basic and acidic residues" evidence="1">
    <location>
        <begin position="1517"/>
        <end position="1528"/>
    </location>
</feature>
<gene>
    <name evidence="2" type="ORF">AK88_02443</name>
</gene>
<feature type="compositionally biased region" description="Basic residues" evidence="1">
    <location>
        <begin position="1529"/>
        <end position="1551"/>
    </location>
</feature>
<feature type="region of interest" description="Disordered" evidence="1">
    <location>
        <begin position="2476"/>
        <end position="2501"/>
    </location>
</feature>
<proteinExistence type="predicted"/>
<feature type="compositionally biased region" description="Acidic residues" evidence="1">
    <location>
        <begin position="76"/>
        <end position="93"/>
    </location>
</feature>
<feature type="compositionally biased region" description="Basic residues" evidence="1">
    <location>
        <begin position="1559"/>
        <end position="1570"/>
    </location>
</feature>
<dbReference type="GO" id="GO:0005669">
    <property type="term" value="C:transcription factor TFIID complex"/>
    <property type="evidence" value="ECO:0007669"/>
    <property type="project" value="InterPro"/>
</dbReference>
<accession>A0A0D9QLC9</accession>
<feature type="compositionally biased region" description="Basic residues" evidence="1">
    <location>
        <begin position="1706"/>
        <end position="1721"/>
    </location>
</feature>
<feature type="region of interest" description="Disordered" evidence="1">
    <location>
        <begin position="1653"/>
        <end position="1676"/>
    </location>
</feature>
<dbReference type="PANTHER" id="PTHR15137">
    <property type="entry name" value="TRANSCRIPTION INITIATION FACTOR TFIID"/>
    <property type="match status" value="1"/>
</dbReference>
<name>A0A0D9QLC9_PLAFR</name>
<dbReference type="OrthoDB" id="21449at2759"/>
<feature type="region of interest" description="Disordered" evidence="1">
    <location>
        <begin position="65"/>
        <end position="180"/>
    </location>
</feature>
<dbReference type="GO" id="GO:0003682">
    <property type="term" value="F:chromatin binding"/>
    <property type="evidence" value="ECO:0007669"/>
    <property type="project" value="TreeGrafter"/>
</dbReference>
<dbReference type="VEuPathDB" id="PlasmoDB:AK88_02443"/>
<dbReference type="GO" id="GO:0006367">
    <property type="term" value="P:transcription initiation at RNA polymerase II promoter"/>
    <property type="evidence" value="ECO:0007669"/>
    <property type="project" value="TreeGrafter"/>
</dbReference>